<comment type="caution">
    <text evidence="1">The sequence shown here is derived from an EMBL/GenBank/DDBJ whole genome shotgun (WGS) entry which is preliminary data.</text>
</comment>
<accession>A0ABP0KMF2</accession>
<dbReference type="Proteomes" id="UP001642484">
    <property type="component" value="Unassembled WGS sequence"/>
</dbReference>
<sequence>MLQHPGLPQNFEQPFTSPLPFLACLRRKVGVFLTFSKRWSRNCKVVGNCNEAIVLAVKMRAVSVAVQGKINCTCSVMPRMCFHVWMKPGLVYGQMPSGDSASPGSFADASLIFSVAPVLFGRNKSGCL</sequence>
<gene>
    <name evidence="1" type="ORF">CCMP2556_LOCUS16744</name>
</gene>
<evidence type="ECO:0000313" key="1">
    <source>
        <dbReference type="EMBL" id="CAK9027393.1"/>
    </source>
</evidence>
<keyword evidence="2" id="KW-1185">Reference proteome</keyword>
<evidence type="ECO:0000313" key="2">
    <source>
        <dbReference type="Proteomes" id="UP001642484"/>
    </source>
</evidence>
<organism evidence="1 2">
    <name type="scientific">Durusdinium trenchii</name>
    <dbReference type="NCBI Taxonomy" id="1381693"/>
    <lineage>
        <taxon>Eukaryota</taxon>
        <taxon>Sar</taxon>
        <taxon>Alveolata</taxon>
        <taxon>Dinophyceae</taxon>
        <taxon>Suessiales</taxon>
        <taxon>Symbiodiniaceae</taxon>
        <taxon>Durusdinium</taxon>
    </lineage>
</organism>
<proteinExistence type="predicted"/>
<name>A0ABP0KMF2_9DINO</name>
<dbReference type="EMBL" id="CAXAMN010009002">
    <property type="protein sequence ID" value="CAK9027393.1"/>
    <property type="molecule type" value="Genomic_DNA"/>
</dbReference>
<reference evidence="1 2" key="1">
    <citation type="submission" date="2024-02" db="EMBL/GenBank/DDBJ databases">
        <authorList>
            <person name="Chen Y."/>
            <person name="Shah S."/>
            <person name="Dougan E. K."/>
            <person name="Thang M."/>
            <person name="Chan C."/>
        </authorList>
    </citation>
    <scope>NUCLEOTIDE SEQUENCE [LARGE SCALE GENOMIC DNA]</scope>
</reference>
<protein>
    <submittedName>
        <fullName evidence="1">Uncharacterized protein</fullName>
    </submittedName>
</protein>